<dbReference type="Proteomes" id="UP001597182">
    <property type="component" value="Unassembled WGS sequence"/>
</dbReference>
<dbReference type="InterPro" id="IPR036866">
    <property type="entry name" value="RibonucZ/Hydroxyglut_hydro"/>
</dbReference>
<name>A0ABW3VID6_9PSEU</name>
<comment type="caution">
    <text evidence="7">The sequence shown here is derived from an EMBL/GenBank/DDBJ whole genome shotgun (WGS) entry which is preliminary data.</text>
</comment>
<feature type="domain" description="Metallo-beta-lactamase" evidence="6">
    <location>
        <begin position="34"/>
        <end position="243"/>
    </location>
</feature>
<evidence type="ECO:0000256" key="1">
    <source>
        <dbReference type="ARBA" id="ARBA00001947"/>
    </source>
</evidence>
<dbReference type="EMBL" id="JBHTMB010000141">
    <property type="protein sequence ID" value="MFD1234952.1"/>
    <property type="molecule type" value="Genomic_DNA"/>
</dbReference>
<dbReference type="Pfam" id="PF00753">
    <property type="entry name" value="Lactamase_B"/>
    <property type="match status" value="1"/>
</dbReference>
<evidence type="ECO:0000256" key="5">
    <source>
        <dbReference type="ARBA" id="ARBA00022833"/>
    </source>
</evidence>
<evidence type="ECO:0000256" key="4">
    <source>
        <dbReference type="ARBA" id="ARBA00022801"/>
    </source>
</evidence>
<keyword evidence="3" id="KW-0479">Metal-binding</keyword>
<dbReference type="InterPro" id="IPR051013">
    <property type="entry name" value="MBL_superfamily_lactonases"/>
</dbReference>
<accession>A0ABW3VID6</accession>
<dbReference type="PANTHER" id="PTHR42978">
    <property type="entry name" value="QUORUM-QUENCHING LACTONASE YTNP-RELATED-RELATED"/>
    <property type="match status" value="1"/>
</dbReference>
<dbReference type="InterPro" id="IPR001279">
    <property type="entry name" value="Metallo-B-lactamas"/>
</dbReference>
<dbReference type="SMART" id="SM00849">
    <property type="entry name" value="Lactamase_B"/>
    <property type="match status" value="1"/>
</dbReference>
<dbReference type="CDD" id="cd07729">
    <property type="entry name" value="AHL_lactonase_MBL-fold"/>
    <property type="match status" value="1"/>
</dbReference>
<evidence type="ECO:0000313" key="8">
    <source>
        <dbReference type="Proteomes" id="UP001597182"/>
    </source>
</evidence>
<comment type="similarity">
    <text evidence="2">Belongs to the metallo-beta-lactamase superfamily.</text>
</comment>
<dbReference type="PANTHER" id="PTHR42978:SF2">
    <property type="entry name" value="102 KBASES UNSTABLE REGION: FROM 1 TO 119443"/>
    <property type="match status" value="1"/>
</dbReference>
<protein>
    <submittedName>
        <fullName evidence="7">N-acyl homoserine lactonase family protein</fullName>
    </submittedName>
</protein>
<evidence type="ECO:0000256" key="3">
    <source>
        <dbReference type="ARBA" id="ARBA00022723"/>
    </source>
</evidence>
<dbReference type="Gene3D" id="3.60.15.10">
    <property type="entry name" value="Ribonuclease Z/Hydroxyacylglutathione hydrolase-like"/>
    <property type="match status" value="1"/>
</dbReference>
<evidence type="ECO:0000259" key="6">
    <source>
        <dbReference type="SMART" id="SM00849"/>
    </source>
</evidence>
<dbReference type="SUPFAM" id="SSF56281">
    <property type="entry name" value="Metallo-hydrolase/oxidoreductase"/>
    <property type="match status" value="1"/>
</dbReference>
<keyword evidence="8" id="KW-1185">Reference proteome</keyword>
<dbReference type="RefSeq" id="WP_346091581.1">
    <property type="nucleotide sequence ID" value="NZ_BAABKS010000029.1"/>
</dbReference>
<reference evidence="8" key="1">
    <citation type="journal article" date="2019" name="Int. J. Syst. Evol. Microbiol.">
        <title>The Global Catalogue of Microorganisms (GCM) 10K type strain sequencing project: providing services to taxonomists for standard genome sequencing and annotation.</title>
        <authorList>
            <consortium name="The Broad Institute Genomics Platform"/>
            <consortium name="The Broad Institute Genome Sequencing Center for Infectious Disease"/>
            <person name="Wu L."/>
            <person name="Ma J."/>
        </authorList>
    </citation>
    <scope>NUCLEOTIDE SEQUENCE [LARGE SCALE GENOMIC DNA]</scope>
    <source>
        <strain evidence="8">CCUG 49018</strain>
    </source>
</reference>
<organism evidence="7 8">
    <name type="scientific">Pseudonocardia benzenivorans</name>
    <dbReference type="NCBI Taxonomy" id="228005"/>
    <lineage>
        <taxon>Bacteria</taxon>
        <taxon>Bacillati</taxon>
        <taxon>Actinomycetota</taxon>
        <taxon>Actinomycetes</taxon>
        <taxon>Pseudonocardiales</taxon>
        <taxon>Pseudonocardiaceae</taxon>
        <taxon>Pseudonocardia</taxon>
    </lineage>
</organism>
<evidence type="ECO:0000313" key="7">
    <source>
        <dbReference type="EMBL" id="MFD1234952.1"/>
    </source>
</evidence>
<gene>
    <name evidence="7" type="ORF">ACFQ34_16800</name>
</gene>
<keyword evidence="5" id="KW-0862">Zinc</keyword>
<evidence type="ECO:0000256" key="2">
    <source>
        <dbReference type="ARBA" id="ARBA00007749"/>
    </source>
</evidence>
<keyword evidence="4" id="KW-0378">Hydrolase</keyword>
<sequence length="269" mass="29951">MSITVRGVHLGHMKLDLSLLSNRPHNTGVAYDCPVIAYIIESPEGRILWETGVAPDAPAEWLPEWLEAVNLDQLGTDANIERRLAALGLGPEDFRYVVFGHLHTDHAGGLRLFEDAGAEIVVHEREYAHVMGLRESENFFNQVDWAFLGDKKPTLVTDDGTELAGGVRLHHLPGHTPGQMAMQLELDTTGTVLLTSDALYHNDNYVESVAEPLIYWDVDLWRTSLEKIEKIAQENDALVFPGHDETAIAHVDGTRELQPVKLARGYVYS</sequence>
<comment type="cofactor">
    <cofactor evidence="1">
        <name>Zn(2+)</name>
        <dbReference type="ChEBI" id="CHEBI:29105"/>
    </cofactor>
</comment>
<proteinExistence type="inferred from homology"/>